<dbReference type="InterPro" id="IPR000725">
    <property type="entry name" value="Olfact_rcpt"/>
</dbReference>
<feature type="transmembrane region" description="Helical" evidence="13">
    <location>
        <begin position="63"/>
        <end position="86"/>
    </location>
</feature>
<keyword evidence="5 13" id="KW-0552">Olfaction</keyword>
<evidence type="ECO:0000256" key="7">
    <source>
        <dbReference type="ARBA" id="ARBA00023040"/>
    </source>
</evidence>
<dbReference type="PROSITE" id="PS50262">
    <property type="entry name" value="G_PROTEIN_RECEP_F1_2"/>
    <property type="match status" value="1"/>
</dbReference>
<evidence type="ECO:0000256" key="9">
    <source>
        <dbReference type="ARBA" id="ARBA00023170"/>
    </source>
</evidence>
<evidence type="ECO:0000259" key="14">
    <source>
        <dbReference type="PROSITE" id="PS50262"/>
    </source>
</evidence>
<feature type="transmembrane region" description="Helical" evidence="13">
    <location>
        <begin position="141"/>
        <end position="162"/>
    </location>
</feature>
<organism evidence="15 16">
    <name type="scientific">Hymenochirus boettgeri</name>
    <name type="common">Congo dwarf clawed frog</name>
    <dbReference type="NCBI Taxonomy" id="247094"/>
    <lineage>
        <taxon>Eukaryota</taxon>
        <taxon>Metazoa</taxon>
        <taxon>Chordata</taxon>
        <taxon>Craniata</taxon>
        <taxon>Vertebrata</taxon>
        <taxon>Euteleostomi</taxon>
        <taxon>Amphibia</taxon>
        <taxon>Batrachia</taxon>
        <taxon>Anura</taxon>
        <taxon>Pipoidea</taxon>
        <taxon>Pipidae</taxon>
        <taxon>Pipinae</taxon>
        <taxon>Hymenochirus</taxon>
    </lineage>
</organism>
<feature type="domain" description="G-protein coupled receptors family 1 profile" evidence="14">
    <location>
        <begin position="41"/>
        <end position="290"/>
    </location>
</feature>
<feature type="transmembrane region" description="Helical" evidence="13">
    <location>
        <begin position="27"/>
        <end position="51"/>
    </location>
</feature>
<dbReference type="Pfam" id="PF13853">
    <property type="entry name" value="7tm_4"/>
    <property type="match status" value="1"/>
</dbReference>
<evidence type="ECO:0000256" key="2">
    <source>
        <dbReference type="ARBA" id="ARBA00022475"/>
    </source>
</evidence>
<dbReference type="PRINTS" id="PR00245">
    <property type="entry name" value="OLFACTORYR"/>
</dbReference>
<dbReference type="InterPro" id="IPR017452">
    <property type="entry name" value="GPCR_Rhodpsn_7TM"/>
</dbReference>
<dbReference type="EMBL" id="JAACNH010000008">
    <property type="protein sequence ID" value="KAG8435676.1"/>
    <property type="molecule type" value="Genomic_DNA"/>
</dbReference>
<keyword evidence="16" id="KW-1185">Reference proteome</keyword>
<evidence type="ECO:0000256" key="8">
    <source>
        <dbReference type="ARBA" id="ARBA00023136"/>
    </source>
</evidence>
<evidence type="ECO:0000256" key="6">
    <source>
        <dbReference type="ARBA" id="ARBA00022989"/>
    </source>
</evidence>
<keyword evidence="11 12" id="KW-0807">Transducer</keyword>
<accession>A0A8T2IZW4</accession>
<evidence type="ECO:0000256" key="4">
    <source>
        <dbReference type="ARBA" id="ARBA00022692"/>
    </source>
</evidence>
<evidence type="ECO:0000256" key="3">
    <source>
        <dbReference type="ARBA" id="ARBA00022606"/>
    </source>
</evidence>
<keyword evidence="7 12" id="KW-0297">G-protein coupled receptor</keyword>
<keyword evidence="6 13" id="KW-1133">Transmembrane helix</keyword>
<evidence type="ECO:0000256" key="10">
    <source>
        <dbReference type="ARBA" id="ARBA00023180"/>
    </source>
</evidence>
<reference evidence="15" key="1">
    <citation type="thesis" date="2020" institute="ProQuest LLC" country="789 East Eisenhower Parkway, Ann Arbor, MI, USA">
        <title>Comparative Genomics and Chromosome Evolution.</title>
        <authorList>
            <person name="Mudd A.B."/>
        </authorList>
    </citation>
    <scope>NUCLEOTIDE SEQUENCE</scope>
    <source>
        <strain evidence="15">Female2</strain>
        <tissue evidence="15">Blood</tissue>
    </source>
</reference>
<dbReference type="Proteomes" id="UP000812440">
    <property type="component" value="Chromosome 7"/>
</dbReference>
<dbReference type="OrthoDB" id="5967130at2759"/>
<keyword evidence="8 13" id="KW-0472">Membrane</keyword>
<dbReference type="GO" id="GO:0004984">
    <property type="term" value="F:olfactory receptor activity"/>
    <property type="evidence" value="ECO:0007669"/>
    <property type="project" value="InterPro"/>
</dbReference>
<comment type="similarity">
    <text evidence="12">Belongs to the G-protein coupled receptor 1 family.</text>
</comment>
<dbReference type="FunFam" id="1.20.1070.10:FF:000010">
    <property type="entry name" value="Olfactory receptor"/>
    <property type="match status" value="1"/>
</dbReference>
<evidence type="ECO:0000313" key="15">
    <source>
        <dbReference type="EMBL" id="KAG8435676.1"/>
    </source>
</evidence>
<dbReference type="GO" id="GO:0005886">
    <property type="term" value="C:plasma membrane"/>
    <property type="evidence" value="ECO:0007669"/>
    <property type="project" value="UniProtKB-SubCell"/>
</dbReference>
<keyword evidence="9 12" id="KW-0675">Receptor</keyword>
<evidence type="ECO:0000256" key="12">
    <source>
        <dbReference type="RuleBase" id="RU000688"/>
    </source>
</evidence>
<gene>
    <name evidence="15" type="ORF">GDO86_013560</name>
</gene>
<dbReference type="Gene3D" id="1.20.1070.10">
    <property type="entry name" value="Rhodopsin 7-helix transmembrane proteins"/>
    <property type="match status" value="1"/>
</dbReference>
<dbReference type="PANTHER" id="PTHR26452">
    <property type="entry name" value="OLFACTORY RECEPTOR"/>
    <property type="match status" value="1"/>
</dbReference>
<keyword evidence="4 12" id="KW-0812">Transmembrane</keyword>
<dbReference type="GO" id="GO:0004930">
    <property type="term" value="F:G protein-coupled receptor activity"/>
    <property type="evidence" value="ECO:0007669"/>
    <property type="project" value="UniProtKB-KW"/>
</dbReference>
<evidence type="ECO:0000256" key="5">
    <source>
        <dbReference type="ARBA" id="ARBA00022725"/>
    </source>
</evidence>
<keyword evidence="10" id="KW-0325">Glycoprotein</keyword>
<dbReference type="PRINTS" id="PR00237">
    <property type="entry name" value="GPCRRHODOPSN"/>
</dbReference>
<comment type="subcellular location">
    <subcellularLocation>
        <location evidence="1 13">Cell membrane</location>
        <topology evidence="1 13">Multi-pass membrane protein</topology>
    </subcellularLocation>
</comment>
<protein>
    <recommendedName>
        <fullName evidence="13">Olfactory receptor</fullName>
    </recommendedName>
</protein>
<keyword evidence="2 13" id="KW-1003">Cell membrane</keyword>
<sequence length="317" mass="36444">MAPNYQLNVSDFIIQGLSDSSTLQLPLFVLFLIIYLFIIIGNLTILSVICFSSDLHTPMYKFLQNLSIIDISSTSNVLPFLLHLIIMKQNKILLFSCITQLYFYISLAGSELFLLTAMSYDRYVAICHPLHYIIRMSEKHCAWLISTSYCVGFVSSVGYVVLLYKLPYCTSHIIDHFFCDLIPLLKLSCSDTFNVEILTYVIGTLLSFNSFLLTMISYIYIISTILKIQSTHGRQKAFSTCASHLTCVIILYMTLFCLYMKPTTSYSLDRDKFFSLLYIVLVPLLNPFIYTLKNKEFLIAFNKLKQTVKFFIFSSKV</sequence>
<evidence type="ECO:0000313" key="16">
    <source>
        <dbReference type="Proteomes" id="UP000812440"/>
    </source>
</evidence>
<dbReference type="InterPro" id="IPR050516">
    <property type="entry name" value="Olfactory_GPCR"/>
</dbReference>
<feature type="transmembrane region" description="Helical" evidence="13">
    <location>
        <begin position="242"/>
        <end position="261"/>
    </location>
</feature>
<proteinExistence type="inferred from homology"/>
<evidence type="ECO:0000256" key="13">
    <source>
        <dbReference type="RuleBase" id="RU363047"/>
    </source>
</evidence>
<evidence type="ECO:0000256" key="1">
    <source>
        <dbReference type="ARBA" id="ARBA00004651"/>
    </source>
</evidence>
<name>A0A8T2IZW4_9PIPI</name>
<feature type="transmembrane region" description="Helical" evidence="13">
    <location>
        <begin position="92"/>
        <end position="120"/>
    </location>
</feature>
<dbReference type="CDD" id="cd13954">
    <property type="entry name" value="7tmA_OR"/>
    <property type="match status" value="1"/>
</dbReference>
<comment type="caution">
    <text evidence="15">The sequence shown here is derived from an EMBL/GenBank/DDBJ whole genome shotgun (WGS) entry which is preliminary data.</text>
</comment>
<evidence type="ECO:0000256" key="11">
    <source>
        <dbReference type="ARBA" id="ARBA00023224"/>
    </source>
</evidence>
<feature type="transmembrane region" description="Helical" evidence="13">
    <location>
        <begin position="197"/>
        <end position="221"/>
    </location>
</feature>
<keyword evidence="3 13" id="KW-0716">Sensory transduction</keyword>
<dbReference type="InterPro" id="IPR000276">
    <property type="entry name" value="GPCR_Rhodpsn"/>
</dbReference>
<dbReference type="AlphaFoldDB" id="A0A8T2IZW4"/>
<dbReference type="SUPFAM" id="SSF81321">
    <property type="entry name" value="Family A G protein-coupled receptor-like"/>
    <property type="match status" value="1"/>
</dbReference>
<feature type="transmembrane region" description="Helical" evidence="13">
    <location>
        <begin position="273"/>
        <end position="292"/>
    </location>
</feature>
<dbReference type="PROSITE" id="PS00237">
    <property type="entry name" value="G_PROTEIN_RECEP_F1_1"/>
    <property type="match status" value="1"/>
</dbReference>